<organism evidence="3 5">
    <name type="scientific">Alteromonas stellipolaris</name>
    <dbReference type="NCBI Taxonomy" id="233316"/>
    <lineage>
        <taxon>Bacteria</taxon>
        <taxon>Pseudomonadati</taxon>
        <taxon>Pseudomonadota</taxon>
        <taxon>Gammaproteobacteria</taxon>
        <taxon>Alteromonadales</taxon>
        <taxon>Alteromonadaceae</taxon>
        <taxon>Alteromonas/Salinimonas group</taxon>
        <taxon>Alteromonas</taxon>
    </lineage>
</organism>
<protein>
    <submittedName>
        <fullName evidence="3">Pseudaminic acid synthase</fullName>
        <ecNumber evidence="3">2.5.1.97</ecNumber>
    </submittedName>
</protein>
<keyword evidence="4" id="KW-1185">Reference proteome</keyword>
<dbReference type="Pfam" id="PF08666">
    <property type="entry name" value="SAF"/>
    <property type="match status" value="1"/>
</dbReference>
<gene>
    <name evidence="3" type="primary">pseI</name>
    <name evidence="2" type="ORF">AVL57_11025</name>
    <name evidence="3" type="ORF">Q4527_16960</name>
</gene>
<dbReference type="AlphaFoldDB" id="A0AAW7Z5L6"/>
<dbReference type="Gene3D" id="3.20.20.70">
    <property type="entry name" value="Aldolase class I"/>
    <property type="match status" value="1"/>
</dbReference>
<dbReference type="InterPro" id="IPR051690">
    <property type="entry name" value="PseI-like"/>
</dbReference>
<dbReference type="RefSeq" id="WP_057793324.1">
    <property type="nucleotide sequence ID" value="NZ_CAXIBE010000012.1"/>
</dbReference>
<dbReference type="InterPro" id="IPR020030">
    <property type="entry name" value="Pseudaminic_synth_PseI"/>
</dbReference>
<sequence>MDTFSIGHHTIGDTQPPFIIAELSGNHNQDLDVALAMVDAAAEAGVHALKLQTYTADTMTLDIATGEFYIDDENSLWHGSSLYQLYEKAFTPWEWHNAIFERAKEKGMVAFSTPFDLTSVAFLESLEVPCYKIASFENTDHALIAAVAKTGKPVIVSTGMASLTEISEAVDVLRDNGCENYVLLKCTSQYPADPVNANLMTLPHLKAMFGCHVGLSDHTTGIGVAIAAAALGASVIEKHFVIDRNAGGVDAAFSLEPKEFKQLVEESQRARIAVGEVNYGCTEAEVNSRVHRRSLYIANDLKAGDVLTPTNLRSIRPGLGLPVKNLPMLLGKPVKQDVAKGTPMSWDLI</sequence>
<dbReference type="PROSITE" id="PS50844">
    <property type="entry name" value="AFP_LIKE"/>
    <property type="match status" value="1"/>
</dbReference>
<dbReference type="EC" id="2.5.1.97" evidence="3"/>
<evidence type="ECO:0000313" key="5">
    <source>
        <dbReference type="Proteomes" id="UP001170717"/>
    </source>
</evidence>
<dbReference type="EMBL" id="JAUOQI010000015">
    <property type="protein sequence ID" value="MDO6579095.1"/>
    <property type="molecule type" value="Genomic_DNA"/>
</dbReference>
<feature type="domain" description="AFP-like" evidence="1">
    <location>
        <begin position="294"/>
        <end position="349"/>
    </location>
</feature>
<dbReference type="Proteomes" id="UP000056750">
    <property type="component" value="Chromosome"/>
</dbReference>
<dbReference type="KEGG" id="asq:AVL57_11025"/>
<proteinExistence type="predicted"/>
<dbReference type="SUPFAM" id="SSF51269">
    <property type="entry name" value="AFP III-like domain"/>
    <property type="match status" value="1"/>
</dbReference>
<dbReference type="NCBIfam" id="TIGR03586">
    <property type="entry name" value="PseI"/>
    <property type="match status" value="1"/>
</dbReference>
<dbReference type="InterPro" id="IPR013132">
    <property type="entry name" value="PseI/NeuA/B-like_N"/>
</dbReference>
<dbReference type="SMART" id="SM00858">
    <property type="entry name" value="SAF"/>
    <property type="match status" value="1"/>
</dbReference>
<dbReference type="InterPro" id="IPR006190">
    <property type="entry name" value="SAF_AFP_Neu5Ac"/>
</dbReference>
<evidence type="ECO:0000313" key="4">
    <source>
        <dbReference type="Proteomes" id="UP000056750"/>
    </source>
</evidence>
<dbReference type="InterPro" id="IPR013785">
    <property type="entry name" value="Aldolase_TIM"/>
</dbReference>
<reference evidence="3" key="2">
    <citation type="submission" date="2023-07" db="EMBL/GenBank/DDBJ databases">
        <title>Genome content predicts the carbon catabolic preferences of heterotrophic bacteria.</title>
        <authorList>
            <person name="Gralka M."/>
        </authorList>
    </citation>
    <scope>NUCLEOTIDE SEQUENCE</scope>
    <source>
        <strain evidence="3">F2M12</strain>
    </source>
</reference>
<reference evidence="2 4" key="1">
    <citation type="submission" date="2015-12" db="EMBL/GenBank/DDBJ databases">
        <title>Intraspecies pangenome expansion in the marine bacterium Alteromonas.</title>
        <authorList>
            <person name="Lopez-Perez M."/>
            <person name="Rodriguez-Valera F."/>
        </authorList>
    </citation>
    <scope>NUCLEOTIDE SEQUENCE [LARGE SCALE GENOMIC DNA]</scope>
    <source>
        <strain evidence="2 4">LMG 21861</strain>
    </source>
</reference>
<dbReference type="GO" id="GO:0016051">
    <property type="term" value="P:carbohydrate biosynthetic process"/>
    <property type="evidence" value="ECO:0007669"/>
    <property type="project" value="InterPro"/>
</dbReference>
<dbReference type="Gene3D" id="3.90.1210.10">
    <property type="entry name" value="Antifreeze-like/N-acetylneuraminic acid synthase C-terminal domain"/>
    <property type="match status" value="1"/>
</dbReference>
<dbReference type="InterPro" id="IPR036732">
    <property type="entry name" value="AFP_Neu5c_C_sf"/>
</dbReference>
<dbReference type="SUPFAM" id="SSF51569">
    <property type="entry name" value="Aldolase"/>
    <property type="match status" value="1"/>
</dbReference>
<accession>A0AAW7Z5L6</accession>
<dbReference type="PANTHER" id="PTHR42966:SF2">
    <property type="entry name" value="PSEUDAMINIC ACID SYNTHASE"/>
    <property type="match status" value="1"/>
</dbReference>
<evidence type="ECO:0000313" key="2">
    <source>
        <dbReference type="EMBL" id="AMJ74450.1"/>
    </source>
</evidence>
<dbReference type="InterPro" id="IPR013974">
    <property type="entry name" value="SAF"/>
</dbReference>
<dbReference type="Pfam" id="PF03102">
    <property type="entry name" value="NeuB"/>
    <property type="match status" value="1"/>
</dbReference>
<dbReference type="CDD" id="cd11615">
    <property type="entry name" value="SAF_NeuB_like"/>
    <property type="match status" value="1"/>
</dbReference>
<dbReference type="Proteomes" id="UP001170717">
    <property type="component" value="Unassembled WGS sequence"/>
</dbReference>
<dbReference type="PANTHER" id="PTHR42966">
    <property type="entry name" value="N-ACETYLNEURAMINATE SYNTHASE"/>
    <property type="match status" value="1"/>
</dbReference>
<dbReference type="GO" id="GO:0047444">
    <property type="term" value="F:N-acylneuraminate-9-phosphate synthase activity"/>
    <property type="evidence" value="ECO:0007669"/>
    <property type="project" value="TreeGrafter"/>
</dbReference>
<dbReference type="EMBL" id="CP013926">
    <property type="protein sequence ID" value="AMJ74450.1"/>
    <property type="molecule type" value="Genomic_DNA"/>
</dbReference>
<evidence type="ECO:0000259" key="1">
    <source>
        <dbReference type="PROSITE" id="PS50844"/>
    </source>
</evidence>
<dbReference type="GeneID" id="83258281"/>
<evidence type="ECO:0000313" key="3">
    <source>
        <dbReference type="EMBL" id="MDO6579095.1"/>
    </source>
</evidence>
<name>A0AAW7Z5L6_9ALTE</name>
<dbReference type="InterPro" id="IPR057736">
    <property type="entry name" value="SAF_PseI/NeuA/NeuB"/>
</dbReference>
<keyword evidence="3" id="KW-0808">Transferase</keyword>